<dbReference type="GO" id="GO:0042273">
    <property type="term" value="P:ribosomal large subunit biogenesis"/>
    <property type="evidence" value="ECO:0007669"/>
    <property type="project" value="TreeGrafter"/>
</dbReference>
<feature type="compositionally biased region" description="Low complexity" evidence="6">
    <location>
        <begin position="79"/>
        <end position="100"/>
    </location>
</feature>
<feature type="compositionally biased region" description="Basic residues" evidence="6">
    <location>
        <begin position="1"/>
        <end position="29"/>
    </location>
</feature>
<feature type="region of interest" description="Disordered" evidence="6">
    <location>
        <begin position="222"/>
        <end position="245"/>
    </location>
</feature>
<dbReference type="PANTHER" id="PTHR13243">
    <property type="entry name" value="HSPC111 PROTEIN-RELATED"/>
    <property type="match status" value="1"/>
</dbReference>
<dbReference type="OrthoDB" id="285729at2759"/>
<dbReference type="STRING" id="1884261.A0A5C3R4F0"/>
<reference evidence="7 8" key="1">
    <citation type="journal article" date="2019" name="Nat. Ecol. Evol.">
        <title>Megaphylogeny resolves global patterns of mushroom evolution.</title>
        <authorList>
            <person name="Varga T."/>
            <person name="Krizsan K."/>
            <person name="Foldi C."/>
            <person name="Dima B."/>
            <person name="Sanchez-Garcia M."/>
            <person name="Sanchez-Ramirez S."/>
            <person name="Szollosi G.J."/>
            <person name="Szarkandi J.G."/>
            <person name="Papp V."/>
            <person name="Albert L."/>
            <person name="Andreopoulos W."/>
            <person name="Angelini C."/>
            <person name="Antonin V."/>
            <person name="Barry K.W."/>
            <person name="Bougher N.L."/>
            <person name="Buchanan P."/>
            <person name="Buyck B."/>
            <person name="Bense V."/>
            <person name="Catcheside P."/>
            <person name="Chovatia M."/>
            <person name="Cooper J."/>
            <person name="Damon W."/>
            <person name="Desjardin D."/>
            <person name="Finy P."/>
            <person name="Geml J."/>
            <person name="Haridas S."/>
            <person name="Hughes K."/>
            <person name="Justo A."/>
            <person name="Karasinski D."/>
            <person name="Kautmanova I."/>
            <person name="Kiss B."/>
            <person name="Kocsube S."/>
            <person name="Kotiranta H."/>
            <person name="LaButti K.M."/>
            <person name="Lechner B.E."/>
            <person name="Liimatainen K."/>
            <person name="Lipzen A."/>
            <person name="Lukacs Z."/>
            <person name="Mihaltcheva S."/>
            <person name="Morgado L.N."/>
            <person name="Niskanen T."/>
            <person name="Noordeloos M.E."/>
            <person name="Ohm R.A."/>
            <person name="Ortiz-Santana B."/>
            <person name="Ovrebo C."/>
            <person name="Racz N."/>
            <person name="Riley R."/>
            <person name="Savchenko A."/>
            <person name="Shiryaev A."/>
            <person name="Soop K."/>
            <person name="Spirin V."/>
            <person name="Szebenyi C."/>
            <person name="Tomsovsky M."/>
            <person name="Tulloss R.E."/>
            <person name="Uehling J."/>
            <person name="Grigoriev I.V."/>
            <person name="Vagvolgyi C."/>
            <person name="Papp T."/>
            <person name="Martin F.M."/>
            <person name="Miettinen O."/>
            <person name="Hibbett D.S."/>
            <person name="Nagy L.G."/>
        </authorList>
    </citation>
    <scope>NUCLEOTIDE SEQUENCE [LARGE SCALE GENOMIC DNA]</scope>
    <source>
        <strain evidence="7 8">CBS 309.79</strain>
    </source>
</reference>
<protein>
    <recommendedName>
        <fullName evidence="4">Nucleolar protein 16</fullName>
    </recommendedName>
</protein>
<comment type="subcellular location">
    <subcellularLocation>
        <location evidence="2">Nucleus</location>
        <location evidence="2">Nucleolus</location>
    </subcellularLocation>
</comment>
<name>A0A5C3R4F0_9AGAR</name>
<evidence type="ECO:0000256" key="4">
    <source>
        <dbReference type="ARBA" id="ARBA00015522"/>
    </source>
</evidence>
<evidence type="ECO:0000313" key="7">
    <source>
        <dbReference type="EMBL" id="TFL07699.1"/>
    </source>
</evidence>
<dbReference type="Pfam" id="PF09420">
    <property type="entry name" value="Nop16"/>
    <property type="match status" value="1"/>
</dbReference>
<comment type="similarity">
    <text evidence="3">Belongs to the NOP16 family.</text>
</comment>
<dbReference type="AlphaFoldDB" id="A0A5C3R4F0"/>
<proteinExistence type="inferred from homology"/>
<comment type="function">
    <text evidence="1">Involved in the biogenesis of the 60S ribosomal subunit.</text>
</comment>
<dbReference type="GO" id="GO:0005730">
    <property type="term" value="C:nucleolus"/>
    <property type="evidence" value="ECO:0007669"/>
    <property type="project" value="UniProtKB-SubCell"/>
</dbReference>
<accession>A0A5C3R4F0</accession>
<evidence type="ECO:0000256" key="1">
    <source>
        <dbReference type="ARBA" id="ARBA00002889"/>
    </source>
</evidence>
<keyword evidence="8" id="KW-1185">Reference proteome</keyword>
<keyword evidence="5" id="KW-0539">Nucleus</keyword>
<dbReference type="Proteomes" id="UP000305067">
    <property type="component" value="Unassembled WGS sequence"/>
</dbReference>
<sequence>MANPRQRRKARSGSHKAVSHSKSAKKNLKKMPAIRGPKALQEAWDNTKTVSQNYAALGLVQNLNPNLSGGVERPTVALSSMASGASSSAHQSQQPSSTQSGQLPVGHGRIIRDGEGNVIGVELGQEAHDEQEDSDVMQAPEISPAVVGKWVTDLGPRQENSRSDRDVVAALEKISAAPSGGSTTLSIPVTGVPRHSADGEREYLSALQAKYGDDVEKMARDRKLNSSQRTAGELRRALRRAGMIE</sequence>
<evidence type="ECO:0000256" key="2">
    <source>
        <dbReference type="ARBA" id="ARBA00004604"/>
    </source>
</evidence>
<organism evidence="7 8">
    <name type="scientific">Pterulicium gracile</name>
    <dbReference type="NCBI Taxonomy" id="1884261"/>
    <lineage>
        <taxon>Eukaryota</taxon>
        <taxon>Fungi</taxon>
        <taxon>Dikarya</taxon>
        <taxon>Basidiomycota</taxon>
        <taxon>Agaricomycotina</taxon>
        <taxon>Agaricomycetes</taxon>
        <taxon>Agaricomycetidae</taxon>
        <taxon>Agaricales</taxon>
        <taxon>Pleurotineae</taxon>
        <taxon>Pterulaceae</taxon>
        <taxon>Pterulicium</taxon>
    </lineage>
</organism>
<evidence type="ECO:0000256" key="5">
    <source>
        <dbReference type="ARBA" id="ARBA00023242"/>
    </source>
</evidence>
<evidence type="ECO:0000313" key="8">
    <source>
        <dbReference type="Proteomes" id="UP000305067"/>
    </source>
</evidence>
<evidence type="ECO:0000256" key="6">
    <source>
        <dbReference type="SAM" id="MobiDB-lite"/>
    </source>
</evidence>
<feature type="region of interest" description="Disordered" evidence="6">
    <location>
        <begin position="79"/>
        <end position="111"/>
    </location>
</feature>
<gene>
    <name evidence="7" type="ORF">BDV98DRAFT_34229</name>
</gene>
<dbReference type="PANTHER" id="PTHR13243:SF1">
    <property type="entry name" value="NUCLEOLAR PROTEIN 16"/>
    <property type="match status" value="1"/>
</dbReference>
<feature type="region of interest" description="Disordered" evidence="6">
    <location>
        <begin position="1"/>
        <end position="37"/>
    </location>
</feature>
<dbReference type="EMBL" id="ML178814">
    <property type="protein sequence ID" value="TFL07699.1"/>
    <property type="molecule type" value="Genomic_DNA"/>
</dbReference>
<dbReference type="InterPro" id="IPR019002">
    <property type="entry name" value="Ribosome_biogenesis_Nop16"/>
</dbReference>
<evidence type="ECO:0000256" key="3">
    <source>
        <dbReference type="ARBA" id="ARBA00008479"/>
    </source>
</evidence>